<comment type="similarity">
    <text evidence="11">Belongs to the CDP-archaeol synthase family.</text>
</comment>
<keyword evidence="6 11" id="KW-1133">Transmembrane helix</keyword>
<dbReference type="PANTHER" id="PTHR39650:SF1">
    <property type="entry name" value="CDP-ARCHAEOL SYNTHASE"/>
    <property type="match status" value="1"/>
</dbReference>
<accession>A0A832T179</accession>
<keyword evidence="9 11" id="KW-0594">Phospholipid biosynthesis</keyword>
<feature type="transmembrane region" description="Helical" evidence="11">
    <location>
        <begin position="139"/>
        <end position="163"/>
    </location>
</feature>
<comment type="cofactor">
    <cofactor evidence="11">
        <name>Mg(2+)</name>
        <dbReference type="ChEBI" id="CHEBI:18420"/>
    </cofactor>
</comment>
<comment type="function">
    <text evidence="11">Catalyzes the formation of CDP-2,3-bis-(O-geranylgeranyl)-sn-glycerol (CDP-archaeol) from 2,3-bis-(O-geranylgeranyl)-sn-glycerol 1-phosphate (DGGGP) and CTP. This reaction is the third ether-bond-formation step in the biosynthesis of archaeal membrane lipids.</text>
</comment>
<dbReference type="Pfam" id="PF01864">
    <property type="entry name" value="CarS-like"/>
    <property type="match status" value="1"/>
</dbReference>
<evidence type="ECO:0000313" key="13">
    <source>
        <dbReference type="Proteomes" id="UP000619545"/>
    </source>
</evidence>
<evidence type="ECO:0000256" key="3">
    <source>
        <dbReference type="ARBA" id="ARBA00022679"/>
    </source>
</evidence>
<reference evidence="12" key="1">
    <citation type="journal article" date="2020" name="bioRxiv">
        <title>A rank-normalized archaeal taxonomy based on genome phylogeny resolves widespread incomplete and uneven classifications.</title>
        <authorList>
            <person name="Rinke C."/>
            <person name="Chuvochina M."/>
            <person name="Mussig A.J."/>
            <person name="Chaumeil P.-A."/>
            <person name="Waite D.W."/>
            <person name="Whitman W.B."/>
            <person name="Parks D.H."/>
            <person name="Hugenholtz P."/>
        </authorList>
    </citation>
    <scope>NUCLEOTIDE SEQUENCE</scope>
    <source>
        <strain evidence="12">UBA8853</strain>
    </source>
</reference>
<keyword evidence="8 11" id="KW-0472">Membrane</keyword>
<gene>
    <name evidence="11" type="primary">carS</name>
    <name evidence="12" type="ORF">HA336_00545</name>
</gene>
<dbReference type="AlphaFoldDB" id="A0A832T179"/>
<evidence type="ECO:0000256" key="8">
    <source>
        <dbReference type="ARBA" id="ARBA00023136"/>
    </source>
</evidence>
<dbReference type="GO" id="GO:0043338">
    <property type="term" value="F:CDP-2,3-bis-(O-geranylgeranyl)-sn-glycerol synthase activity"/>
    <property type="evidence" value="ECO:0007669"/>
    <property type="project" value="UniProtKB-EC"/>
</dbReference>
<comment type="caution">
    <text evidence="12">The sequence shown here is derived from an EMBL/GenBank/DDBJ whole genome shotgun (WGS) entry which is preliminary data.</text>
</comment>
<organism evidence="12 13">
    <name type="scientific">Methanopyrus kandleri</name>
    <dbReference type="NCBI Taxonomy" id="2320"/>
    <lineage>
        <taxon>Archaea</taxon>
        <taxon>Methanobacteriati</taxon>
        <taxon>Methanobacteriota</taxon>
        <taxon>Methanomada group</taxon>
        <taxon>Methanopyri</taxon>
        <taxon>Methanopyrales</taxon>
        <taxon>Methanopyraceae</taxon>
        <taxon>Methanopyrus</taxon>
    </lineage>
</organism>
<evidence type="ECO:0000256" key="2">
    <source>
        <dbReference type="ARBA" id="ARBA00022516"/>
    </source>
</evidence>
<keyword evidence="4 11" id="KW-0812">Transmembrane</keyword>
<evidence type="ECO:0000256" key="9">
    <source>
        <dbReference type="ARBA" id="ARBA00023209"/>
    </source>
</evidence>
<keyword evidence="7 11" id="KW-0443">Lipid metabolism</keyword>
<evidence type="ECO:0000256" key="4">
    <source>
        <dbReference type="ARBA" id="ARBA00022692"/>
    </source>
</evidence>
<evidence type="ECO:0000256" key="10">
    <source>
        <dbReference type="ARBA" id="ARBA00023264"/>
    </source>
</evidence>
<dbReference type="InterPro" id="IPR002726">
    <property type="entry name" value="CarS_archaea"/>
</dbReference>
<sequence length="170" mass="17987">MGSGAWLELGKGLWFILPAYIANLSACLFGGGRPLDFGKKLSDGRRLLGDGVTIRGFIVGVLAGAVVGLGEGLVVGDPWKAGDGFILGLGAMAGDAVGSFVKRRIGLERGAPAPVLDQLDFFVGAVLLYYLVYGWHPPGWVLVGLAILTLALHWLTNVIGYLLKLKEVPW</sequence>
<feature type="transmembrane region" description="Helical" evidence="11">
    <location>
        <begin position="113"/>
        <end position="133"/>
    </location>
</feature>
<dbReference type="InterPro" id="IPR032690">
    <property type="entry name" value="CarS"/>
</dbReference>
<evidence type="ECO:0000256" key="11">
    <source>
        <dbReference type="HAMAP-Rule" id="MF_01117"/>
    </source>
</evidence>
<dbReference type="Proteomes" id="UP000619545">
    <property type="component" value="Unassembled WGS sequence"/>
</dbReference>
<protein>
    <recommendedName>
        <fullName evidence="11">CDP-archaeol synthase</fullName>
        <ecNumber evidence="11">2.7.7.67</ecNumber>
    </recommendedName>
    <alternativeName>
        <fullName evidence="11">CDP-2,3-bis-(O-geranylgeranyl)-sn-glycerol synthase</fullName>
    </alternativeName>
</protein>
<name>A0A832T179_9EURY</name>
<keyword evidence="2 11" id="KW-0444">Lipid biosynthesis</keyword>
<evidence type="ECO:0000256" key="6">
    <source>
        <dbReference type="ARBA" id="ARBA00022989"/>
    </source>
</evidence>
<proteinExistence type="inferred from homology"/>
<dbReference type="NCBIfam" id="NF003114">
    <property type="entry name" value="PRK04032.1"/>
    <property type="match status" value="1"/>
</dbReference>
<feature type="transmembrane region" description="Helical" evidence="11">
    <location>
        <begin position="52"/>
        <end position="75"/>
    </location>
</feature>
<evidence type="ECO:0000256" key="5">
    <source>
        <dbReference type="ARBA" id="ARBA00022842"/>
    </source>
</evidence>
<comment type="pathway">
    <text evidence="11">Membrane lipid metabolism; glycerophospholipid metabolism.</text>
</comment>
<evidence type="ECO:0000256" key="7">
    <source>
        <dbReference type="ARBA" id="ARBA00023098"/>
    </source>
</evidence>
<dbReference type="EMBL" id="DUJS01000001">
    <property type="protein sequence ID" value="HII69705.1"/>
    <property type="molecule type" value="Genomic_DNA"/>
</dbReference>
<dbReference type="UniPathway" id="UPA00940"/>
<feature type="transmembrane region" description="Helical" evidence="11">
    <location>
        <begin position="81"/>
        <end position="101"/>
    </location>
</feature>
<dbReference type="GO" id="GO:0046474">
    <property type="term" value="P:glycerophospholipid biosynthetic process"/>
    <property type="evidence" value="ECO:0007669"/>
    <property type="project" value="UniProtKB-UniRule"/>
</dbReference>
<dbReference type="HAMAP" id="MF_01117">
    <property type="entry name" value="CDP_archaeol_synth"/>
    <property type="match status" value="1"/>
</dbReference>
<keyword evidence="10 11" id="KW-1208">Phospholipid metabolism</keyword>
<keyword evidence="5 11" id="KW-0460">Magnesium</keyword>
<evidence type="ECO:0000256" key="1">
    <source>
        <dbReference type="ARBA" id="ARBA00022475"/>
    </source>
</evidence>
<feature type="transmembrane region" description="Helical" evidence="11">
    <location>
        <begin position="12"/>
        <end position="31"/>
    </location>
</feature>
<dbReference type="PANTHER" id="PTHR39650">
    <property type="entry name" value="CDP-ARCHAEOL SYNTHASE"/>
    <property type="match status" value="1"/>
</dbReference>
<comment type="subcellular location">
    <subcellularLocation>
        <location evidence="11">Cell membrane</location>
        <topology evidence="11">Multi-pass membrane protein</topology>
    </subcellularLocation>
</comment>
<dbReference type="GO" id="GO:0005886">
    <property type="term" value="C:plasma membrane"/>
    <property type="evidence" value="ECO:0007669"/>
    <property type="project" value="UniProtKB-SubCell"/>
</dbReference>
<evidence type="ECO:0000313" key="12">
    <source>
        <dbReference type="EMBL" id="HII69705.1"/>
    </source>
</evidence>
<keyword evidence="3 11" id="KW-0808">Transferase</keyword>
<dbReference type="EC" id="2.7.7.67" evidence="11"/>
<comment type="catalytic activity">
    <reaction evidence="11">
        <text>2,3-bis-O-(geranylgeranyl)-sn-glycerol 1-phosphate + CTP + H(+) = CDP-2,3-bis-O-(geranylgeranyl)-sn-glycerol + diphosphate</text>
        <dbReference type="Rhea" id="RHEA:25690"/>
        <dbReference type="ChEBI" id="CHEBI:15378"/>
        <dbReference type="ChEBI" id="CHEBI:33019"/>
        <dbReference type="ChEBI" id="CHEBI:37563"/>
        <dbReference type="ChEBI" id="CHEBI:58837"/>
        <dbReference type="ChEBI" id="CHEBI:58838"/>
        <dbReference type="EC" id="2.7.7.67"/>
    </reaction>
</comment>
<keyword evidence="12" id="KW-0548">Nucleotidyltransferase</keyword>
<keyword evidence="1 11" id="KW-1003">Cell membrane</keyword>